<feature type="domain" description="NAD-dependent epimerase/dehydratase" evidence="1">
    <location>
        <begin position="4"/>
        <end position="225"/>
    </location>
</feature>
<evidence type="ECO:0000313" key="3">
    <source>
        <dbReference type="Proteomes" id="UP001595699"/>
    </source>
</evidence>
<dbReference type="InterPro" id="IPR001509">
    <property type="entry name" value="Epimerase_deHydtase"/>
</dbReference>
<proteinExistence type="predicted"/>
<sequence length="299" mass="31157">MTRVVLFGASGFIGRYVATALEADPTVTSVRPVGRATCDLQAVDVDGLEAVLRSHQPDAIVNCTGLLDGSSSELLQSNTMVVAKLIDACARIRPGIRLVRLGSAGEYGPVPEGESVTENSAVNPVSDYGLSHWAATRQLSLATQDGRVSGATLRVFNPIGGGVSSANVLGRAAAKLKDAVEQGESVLTLGPLTAYRDFVDVRDVARGVATATVASSLPYSVFNIASGRAVTVRTAVERLAEVAGFKGEIEEVGTGSARSASVSWIRADISRAATVFGWQPQHDLDDTVTSIWSALAEAS</sequence>
<keyword evidence="3" id="KW-1185">Reference proteome</keyword>
<dbReference type="Pfam" id="PF01370">
    <property type="entry name" value="Epimerase"/>
    <property type="match status" value="1"/>
</dbReference>
<organism evidence="2 3">
    <name type="scientific">Tenggerimyces flavus</name>
    <dbReference type="NCBI Taxonomy" id="1708749"/>
    <lineage>
        <taxon>Bacteria</taxon>
        <taxon>Bacillati</taxon>
        <taxon>Actinomycetota</taxon>
        <taxon>Actinomycetes</taxon>
        <taxon>Propionibacteriales</taxon>
        <taxon>Nocardioidaceae</taxon>
        <taxon>Tenggerimyces</taxon>
    </lineage>
</organism>
<dbReference type="RefSeq" id="WP_205121988.1">
    <property type="nucleotide sequence ID" value="NZ_JAFBCM010000001.1"/>
</dbReference>
<dbReference type="InterPro" id="IPR050177">
    <property type="entry name" value="Lipid_A_modif_metabolic_enz"/>
</dbReference>
<dbReference type="Gene3D" id="3.40.50.720">
    <property type="entry name" value="NAD(P)-binding Rossmann-like Domain"/>
    <property type="match status" value="1"/>
</dbReference>
<dbReference type="Proteomes" id="UP001595699">
    <property type="component" value="Unassembled WGS sequence"/>
</dbReference>
<dbReference type="SUPFAM" id="SSF51735">
    <property type="entry name" value="NAD(P)-binding Rossmann-fold domains"/>
    <property type="match status" value="1"/>
</dbReference>
<gene>
    <name evidence="2" type="ORF">ACFOUW_02210</name>
</gene>
<comment type="caution">
    <text evidence="2">The sequence shown here is derived from an EMBL/GenBank/DDBJ whole genome shotgun (WGS) entry which is preliminary data.</text>
</comment>
<dbReference type="PANTHER" id="PTHR43245">
    <property type="entry name" value="BIFUNCTIONAL POLYMYXIN RESISTANCE PROTEIN ARNA"/>
    <property type="match status" value="1"/>
</dbReference>
<dbReference type="EMBL" id="JBHRZH010000001">
    <property type="protein sequence ID" value="MFC3759642.1"/>
    <property type="molecule type" value="Genomic_DNA"/>
</dbReference>
<accession>A0ABV7Y4C5</accession>
<evidence type="ECO:0000259" key="1">
    <source>
        <dbReference type="Pfam" id="PF01370"/>
    </source>
</evidence>
<name>A0ABV7Y4C5_9ACTN</name>
<protein>
    <submittedName>
        <fullName evidence="2">NAD-dependent epimerase/dehydratase family protein</fullName>
    </submittedName>
</protein>
<evidence type="ECO:0000313" key="2">
    <source>
        <dbReference type="EMBL" id="MFC3759642.1"/>
    </source>
</evidence>
<dbReference type="InterPro" id="IPR036291">
    <property type="entry name" value="NAD(P)-bd_dom_sf"/>
</dbReference>
<reference evidence="3" key="1">
    <citation type="journal article" date="2019" name="Int. J. Syst. Evol. Microbiol.">
        <title>The Global Catalogue of Microorganisms (GCM) 10K type strain sequencing project: providing services to taxonomists for standard genome sequencing and annotation.</title>
        <authorList>
            <consortium name="The Broad Institute Genomics Platform"/>
            <consortium name="The Broad Institute Genome Sequencing Center for Infectious Disease"/>
            <person name="Wu L."/>
            <person name="Ma J."/>
        </authorList>
    </citation>
    <scope>NUCLEOTIDE SEQUENCE [LARGE SCALE GENOMIC DNA]</scope>
    <source>
        <strain evidence="3">CGMCC 4.7241</strain>
    </source>
</reference>
<dbReference type="Gene3D" id="3.90.25.10">
    <property type="entry name" value="UDP-galactose 4-epimerase, domain 1"/>
    <property type="match status" value="1"/>
</dbReference>